<dbReference type="Proteomes" id="UP000760407">
    <property type="component" value="Unassembled WGS sequence"/>
</dbReference>
<evidence type="ECO:0000313" key="2">
    <source>
        <dbReference type="Proteomes" id="UP000760407"/>
    </source>
</evidence>
<name>A0ABS1GEK9_9GAMM</name>
<dbReference type="SUPFAM" id="SSF46955">
    <property type="entry name" value="Putative DNA-binding domain"/>
    <property type="match status" value="1"/>
</dbReference>
<dbReference type="Gene3D" id="1.10.238.160">
    <property type="match status" value="1"/>
</dbReference>
<dbReference type="InterPro" id="IPR010260">
    <property type="entry name" value="AlpA"/>
</dbReference>
<organism evidence="1 2">
    <name type="scientific">Francisella philomiragia</name>
    <dbReference type="NCBI Taxonomy" id="28110"/>
    <lineage>
        <taxon>Bacteria</taxon>
        <taxon>Pseudomonadati</taxon>
        <taxon>Pseudomonadota</taxon>
        <taxon>Gammaproteobacteria</taxon>
        <taxon>Thiotrichales</taxon>
        <taxon>Francisellaceae</taxon>
        <taxon>Francisella</taxon>
    </lineage>
</organism>
<evidence type="ECO:0000313" key="1">
    <source>
        <dbReference type="EMBL" id="MBK2303240.1"/>
    </source>
</evidence>
<gene>
    <name evidence="1" type="ORF">IBE52_09970</name>
</gene>
<dbReference type="RefSeq" id="WP_042518473.1">
    <property type="nucleotide sequence ID" value="NZ_CP009444.1"/>
</dbReference>
<reference evidence="1 2" key="1">
    <citation type="submission" date="2020-08" db="EMBL/GenBank/DDBJ databases">
        <title>Comparative genomics of Francisella species.</title>
        <authorList>
            <person name="Sahl J."/>
            <person name="Sjodin A."/>
            <person name="Wagner D."/>
            <person name="Forsman M."/>
        </authorList>
    </citation>
    <scope>NUCLEOTIDE SEQUENCE [LARGE SCALE GENOMIC DNA]</scope>
    <source>
        <strain evidence="1 2">F1093</strain>
    </source>
</reference>
<dbReference type="EMBL" id="JACTSG010000007">
    <property type="protein sequence ID" value="MBK2303240.1"/>
    <property type="molecule type" value="Genomic_DNA"/>
</dbReference>
<dbReference type="InterPro" id="IPR009061">
    <property type="entry name" value="DNA-bd_dom_put_sf"/>
</dbReference>
<comment type="caution">
    <text evidence="1">The sequence shown here is derived from an EMBL/GenBank/DDBJ whole genome shotgun (WGS) entry which is preliminary data.</text>
</comment>
<keyword evidence="2" id="KW-1185">Reference proteome</keyword>
<dbReference type="Pfam" id="PF05930">
    <property type="entry name" value="Phage_AlpA"/>
    <property type="match status" value="1"/>
</dbReference>
<proteinExistence type="predicted"/>
<dbReference type="PANTHER" id="PTHR36154:SF1">
    <property type="entry name" value="DNA-BINDING TRANSCRIPTIONAL ACTIVATOR ALPA"/>
    <property type="match status" value="1"/>
</dbReference>
<dbReference type="PANTHER" id="PTHR36154">
    <property type="entry name" value="DNA-BINDING TRANSCRIPTIONAL ACTIVATOR ALPA"/>
    <property type="match status" value="1"/>
</dbReference>
<protein>
    <submittedName>
        <fullName evidence="1">AlpA family transcriptional regulator</fullName>
    </submittedName>
</protein>
<accession>A0ABS1GEK9</accession>
<sequence length="66" mass="7922">MKKIIRLKTVIEMTGLSRSTIYDYMARGLFPKQITLGENSRGWLYSEVDEWLETRIQKRDQEECHE</sequence>
<dbReference type="InterPro" id="IPR052931">
    <property type="entry name" value="Prophage_regulatory_activator"/>
</dbReference>